<name>A0ABR2NQU2_9ROSI</name>
<protein>
    <submittedName>
        <fullName evidence="1">Uncharacterized protein</fullName>
    </submittedName>
</protein>
<gene>
    <name evidence="1" type="ORF">V6N11_008749</name>
</gene>
<proteinExistence type="predicted"/>
<dbReference type="EMBL" id="JBBPBN010000112">
    <property type="protein sequence ID" value="KAK8978438.1"/>
    <property type="molecule type" value="Genomic_DNA"/>
</dbReference>
<keyword evidence="2" id="KW-1185">Reference proteome</keyword>
<comment type="caution">
    <text evidence="1">The sequence shown here is derived from an EMBL/GenBank/DDBJ whole genome shotgun (WGS) entry which is preliminary data.</text>
</comment>
<reference evidence="1 2" key="1">
    <citation type="journal article" date="2024" name="G3 (Bethesda)">
        <title>Genome assembly of Hibiscus sabdariffa L. provides insights into metabolisms of medicinal natural products.</title>
        <authorList>
            <person name="Kim T."/>
        </authorList>
    </citation>
    <scope>NUCLEOTIDE SEQUENCE [LARGE SCALE GENOMIC DNA]</scope>
    <source>
        <strain evidence="1">TK-2024</strain>
        <tissue evidence="1">Old leaves</tissue>
    </source>
</reference>
<accession>A0ABR2NQU2</accession>
<organism evidence="1 2">
    <name type="scientific">Hibiscus sabdariffa</name>
    <name type="common">roselle</name>
    <dbReference type="NCBI Taxonomy" id="183260"/>
    <lineage>
        <taxon>Eukaryota</taxon>
        <taxon>Viridiplantae</taxon>
        <taxon>Streptophyta</taxon>
        <taxon>Embryophyta</taxon>
        <taxon>Tracheophyta</taxon>
        <taxon>Spermatophyta</taxon>
        <taxon>Magnoliopsida</taxon>
        <taxon>eudicotyledons</taxon>
        <taxon>Gunneridae</taxon>
        <taxon>Pentapetalae</taxon>
        <taxon>rosids</taxon>
        <taxon>malvids</taxon>
        <taxon>Malvales</taxon>
        <taxon>Malvaceae</taxon>
        <taxon>Malvoideae</taxon>
        <taxon>Hibiscus</taxon>
    </lineage>
</organism>
<dbReference type="Proteomes" id="UP001396334">
    <property type="component" value="Unassembled WGS sequence"/>
</dbReference>
<evidence type="ECO:0000313" key="1">
    <source>
        <dbReference type="EMBL" id="KAK8978438.1"/>
    </source>
</evidence>
<evidence type="ECO:0000313" key="2">
    <source>
        <dbReference type="Proteomes" id="UP001396334"/>
    </source>
</evidence>
<sequence>MDGDRNTKFYHASVKVRHRANTIIALQGDEGVCVTDQEEMSCMAPALQGDLPVWAADRSGRFSVKSAYWVWNRVEEGPEEDVWSLIARMFDADGVDDSQYCNVLEPGWYEQWKVLLPYVRRTRRA</sequence>